<organism evidence="1 2">
    <name type="scientific">Microlunatus parietis</name>
    <dbReference type="NCBI Taxonomy" id="682979"/>
    <lineage>
        <taxon>Bacteria</taxon>
        <taxon>Bacillati</taxon>
        <taxon>Actinomycetota</taxon>
        <taxon>Actinomycetes</taxon>
        <taxon>Propionibacteriales</taxon>
        <taxon>Propionibacteriaceae</taxon>
        <taxon>Microlunatus</taxon>
    </lineage>
</organism>
<dbReference type="InterPro" id="IPR010982">
    <property type="entry name" value="Lambda_DNA-bd_dom_sf"/>
</dbReference>
<sequence length="75" mass="8327">MKLRSHQALRDYMTFYKINTGYALAKRAGILPGTANFLVQGHRDTCSSRTALAIEQALACPPGFLFEPAGREARR</sequence>
<evidence type="ECO:0000313" key="1">
    <source>
        <dbReference type="EMBL" id="NYE69616.1"/>
    </source>
</evidence>
<comment type="caution">
    <text evidence="1">The sequence shown here is derived from an EMBL/GenBank/DDBJ whole genome shotgun (WGS) entry which is preliminary data.</text>
</comment>
<dbReference type="AlphaFoldDB" id="A0A7Y9LBA6"/>
<dbReference type="SUPFAM" id="SSF47413">
    <property type="entry name" value="lambda repressor-like DNA-binding domains"/>
    <property type="match status" value="1"/>
</dbReference>
<dbReference type="GO" id="GO:0003677">
    <property type="term" value="F:DNA binding"/>
    <property type="evidence" value="ECO:0007669"/>
    <property type="project" value="UniProtKB-KW"/>
</dbReference>
<evidence type="ECO:0000313" key="2">
    <source>
        <dbReference type="Proteomes" id="UP000569914"/>
    </source>
</evidence>
<dbReference type="EMBL" id="JACCBU010000001">
    <property type="protein sequence ID" value="NYE69616.1"/>
    <property type="molecule type" value="Genomic_DNA"/>
</dbReference>
<proteinExistence type="predicted"/>
<name>A0A7Y9LBA6_9ACTN</name>
<reference evidence="1 2" key="1">
    <citation type="submission" date="2020-07" db="EMBL/GenBank/DDBJ databases">
        <title>Sequencing the genomes of 1000 actinobacteria strains.</title>
        <authorList>
            <person name="Klenk H.-P."/>
        </authorList>
    </citation>
    <scope>NUCLEOTIDE SEQUENCE [LARGE SCALE GENOMIC DNA]</scope>
    <source>
        <strain evidence="1 2">DSM 22083</strain>
    </source>
</reference>
<dbReference type="Proteomes" id="UP000569914">
    <property type="component" value="Unassembled WGS sequence"/>
</dbReference>
<dbReference type="RefSeq" id="WP_179748507.1">
    <property type="nucleotide sequence ID" value="NZ_JACCBU010000001.1"/>
</dbReference>
<accession>A0A7Y9LBA6</accession>
<protein>
    <submittedName>
        <fullName evidence="1">DNA-binding Xre family transcriptional regulator</fullName>
    </submittedName>
</protein>
<keyword evidence="2" id="KW-1185">Reference proteome</keyword>
<keyword evidence="1" id="KW-0238">DNA-binding</keyword>
<gene>
    <name evidence="1" type="ORF">BKA15_000945</name>
</gene>